<evidence type="ECO:0000313" key="3">
    <source>
        <dbReference type="EMBL" id="UYP48039.1"/>
    </source>
</evidence>
<dbReference type="Proteomes" id="UP001208689">
    <property type="component" value="Chromosome"/>
</dbReference>
<keyword evidence="1" id="KW-1133">Transmembrane helix</keyword>
<feature type="transmembrane region" description="Helical" evidence="1">
    <location>
        <begin position="250"/>
        <end position="268"/>
    </location>
</feature>
<evidence type="ECO:0000313" key="4">
    <source>
        <dbReference type="Proteomes" id="UP001208689"/>
    </source>
</evidence>
<feature type="transmembrane region" description="Helical" evidence="1">
    <location>
        <begin position="78"/>
        <end position="96"/>
    </location>
</feature>
<feature type="transmembrane region" description="Helical" evidence="1">
    <location>
        <begin position="275"/>
        <end position="292"/>
    </location>
</feature>
<name>A0ABY6HWY2_9ARCH</name>
<dbReference type="PANTHER" id="PTHR23028:SF53">
    <property type="entry name" value="ACYL_TRANSF_3 DOMAIN-CONTAINING PROTEIN"/>
    <property type="match status" value="1"/>
</dbReference>
<dbReference type="Pfam" id="PF01757">
    <property type="entry name" value="Acyl_transf_3"/>
    <property type="match status" value="1"/>
</dbReference>
<sequence>MKIQDTIFRKVYNYFNIKIIMETLVDQGKHVSFSANSRFILNLIRVFASQMVVIGHGLNFFEIGSNLKPPKMPYMQNIAVVTFFLISGFLISNSAYEKRQKGNYVFKDFCFDRTVRIYVTLIPMLLVIVFLDLVIIYVFNDAYYQNAFRLDVFISNFFMLQDSISLSSNFSDFSLLGNTSFGSARPLWTIPVEWWMYFIFGFLLLYNTEAEDQKESSKNLKEKIIGFIIFLGSVLFLAIIALGPRKRIKILLLTTWIIGYSFMLLINIRNKHRNYSFIRPILLFMIILGFLFFELTNIIVIIFLVLIEVVGIFLYIFHVNSKSRLGIILVQLEIKIKNILGNLIEKLSSKKKILFFFVLISIIGSTIRILVMKVAYDPLFILLFSISFYFIILFFNSCSFKIPETIIKIFQFLSSYSFVLYIVHYSIFIVFLNLVDYINISSTFLFFLAFIVINLISILLSLITERKTGIFKKKLKSLFD</sequence>
<evidence type="ECO:0000256" key="1">
    <source>
        <dbReference type="SAM" id="Phobius"/>
    </source>
</evidence>
<feature type="transmembrane region" description="Helical" evidence="1">
    <location>
        <begin position="353"/>
        <end position="372"/>
    </location>
</feature>
<reference evidence="3" key="1">
    <citation type="submission" date="2022-09" db="EMBL/GenBank/DDBJ databases">
        <title>Actin cytoskeleton and complex cell architecture in an #Asgard archaeon.</title>
        <authorList>
            <person name="Ponce Toledo R.I."/>
            <person name="Schleper C."/>
            <person name="Rodrigues Oliveira T."/>
            <person name="Wollweber F."/>
            <person name="Xu J."/>
            <person name="Rittmann S."/>
            <person name="Klingl A."/>
            <person name="Pilhofer M."/>
        </authorList>
    </citation>
    <scope>NUCLEOTIDE SEQUENCE</scope>
    <source>
        <strain evidence="3">B-35</strain>
    </source>
</reference>
<feature type="transmembrane region" description="Helical" evidence="1">
    <location>
        <begin position="378"/>
        <end position="397"/>
    </location>
</feature>
<keyword evidence="4" id="KW-1185">Reference proteome</keyword>
<feature type="transmembrane region" description="Helical" evidence="1">
    <location>
        <begin position="225"/>
        <end position="244"/>
    </location>
</feature>
<feature type="transmembrane region" description="Helical" evidence="1">
    <location>
        <begin position="409"/>
        <end position="432"/>
    </location>
</feature>
<feature type="transmembrane region" description="Helical" evidence="1">
    <location>
        <begin position="187"/>
        <end position="205"/>
    </location>
</feature>
<gene>
    <name evidence="3" type="ORF">NEF87_004324</name>
</gene>
<organism evidence="3 4">
    <name type="scientific">Candidatus Lokiarchaeum ossiferum</name>
    <dbReference type="NCBI Taxonomy" id="2951803"/>
    <lineage>
        <taxon>Archaea</taxon>
        <taxon>Promethearchaeati</taxon>
        <taxon>Promethearchaeota</taxon>
        <taxon>Promethearchaeia</taxon>
        <taxon>Promethearchaeales</taxon>
        <taxon>Promethearchaeaceae</taxon>
        <taxon>Candidatus Lokiarchaeum</taxon>
    </lineage>
</organism>
<dbReference type="InterPro" id="IPR002656">
    <property type="entry name" value="Acyl_transf_3_dom"/>
</dbReference>
<dbReference type="InterPro" id="IPR050879">
    <property type="entry name" value="Acyltransferase_3"/>
</dbReference>
<evidence type="ECO:0000259" key="2">
    <source>
        <dbReference type="Pfam" id="PF01757"/>
    </source>
</evidence>
<proteinExistence type="predicted"/>
<feature type="domain" description="Acyltransferase 3" evidence="2">
    <location>
        <begin position="41"/>
        <end position="460"/>
    </location>
</feature>
<keyword evidence="1" id="KW-0812">Transmembrane</keyword>
<feature type="transmembrane region" description="Helical" evidence="1">
    <location>
        <begin position="444"/>
        <end position="464"/>
    </location>
</feature>
<feature type="transmembrane region" description="Helical" evidence="1">
    <location>
        <begin position="298"/>
        <end position="317"/>
    </location>
</feature>
<dbReference type="EMBL" id="CP104013">
    <property type="protein sequence ID" value="UYP48039.1"/>
    <property type="molecule type" value="Genomic_DNA"/>
</dbReference>
<dbReference type="PANTHER" id="PTHR23028">
    <property type="entry name" value="ACETYLTRANSFERASE"/>
    <property type="match status" value="1"/>
</dbReference>
<feature type="transmembrane region" description="Helical" evidence="1">
    <location>
        <begin position="39"/>
        <end position="58"/>
    </location>
</feature>
<feature type="transmembrane region" description="Helical" evidence="1">
    <location>
        <begin position="117"/>
        <end position="139"/>
    </location>
</feature>
<protein>
    <recommendedName>
        <fullName evidence="2">Acyltransferase 3 domain-containing protein</fullName>
    </recommendedName>
</protein>
<accession>A0ABY6HWY2</accession>
<keyword evidence="1" id="KW-0472">Membrane</keyword>